<name>A0A0Z8MPJ5_STRSU</name>
<protein>
    <submittedName>
        <fullName evidence="1">Uncharacterized protein</fullName>
    </submittedName>
</protein>
<dbReference type="AlphaFoldDB" id="A0A0Z8MPJ5"/>
<reference evidence="1 2" key="1">
    <citation type="submission" date="2016-02" db="EMBL/GenBank/DDBJ databases">
        <authorList>
            <consortium name="Pathogen Informatics"/>
        </authorList>
    </citation>
    <scope>NUCLEOTIDE SEQUENCE [LARGE SCALE GENOMIC DNA]</scope>
    <source>
        <strain evidence="1 2">SS1013</strain>
    </source>
</reference>
<organism evidence="1 2">
    <name type="scientific">Streptococcus suis</name>
    <dbReference type="NCBI Taxonomy" id="1307"/>
    <lineage>
        <taxon>Bacteria</taxon>
        <taxon>Bacillati</taxon>
        <taxon>Bacillota</taxon>
        <taxon>Bacilli</taxon>
        <taxon>Lactobacillales</taxon>
        <taxon>Streptococcaceae</taxon>
        <taxon>Streptococcus</taxon>
    </lineage>
</organism>
<evidence type="ECO:0000313" key="2">
    <source>
        <dbReference type="Proteomes" id="UP000069526"/>
    </source>
</evidence>
<dbReference type="EMBL" id="FIJK01000008">
    <property type="protein sequence ID" value="CYW12690.1"/>
    <property type="molecule type" value="Genomic_DNA"/>
</dbReference>
<dbReference type="RefSeq" id="WP_044766240.1">
    <property type="nucleotide sequence ID" value="NZ_CEIH01000003.1"/>
</dbReference>
<dbReference type="Proteomes" id="UP000069526">
    <property type="component" value="Unassembled WGS sequence"/>
</dbReference>
<dbReference type="STRING" id="1214166.GCA_000440555_01750"/>
<proteinExistence type="predicted"/>
<accession>A0A0Z8MPJ5</accession>
<evidence type="ECO:0000313" key="1">
    <source>
        <dbReference type="EMBL" id="CYW12690.1"/>
    </source>
</evidence>
<gene>
    <name evidence="1" type="ORF">ERS132539_00523</name>
</gene>
<sequence length="108" mass="11896">MNTKIVIDITQTIGSSLRFKEVKPKTEFGSEKVIGTSVFVLDKDGNEQVVSIYKPLSELPILSKLSPFDEVVFEGLEGYVRGTSREGSTFVTLKLVLRAESVKVQTNG</sequence>